<dbReference type="PANTHER" id="PTHR43255:SF1">
    <property type="entry name" value="IRON-SULFUR-BINDING OXIDOREDUCTASE FADF-RELATED"/>
    <property type="match status" value="1"/>
</dbReference>
<dbReference type="STRING" id="304371.MCP_2770"/>
<dbReference type="InParanoid" id="D1Z2C0"/>
<dbReference type="GO" id="GO:0005886">
    <property type="term" value="C:plasma membrane"/>
    <property type="evidence" value="ECO:0007669"/>
    <property type="project" value="TreeGrafter"/>
</dbReference>
<protein>
    <submittedName>
        <fullName evidence="10">CoB--CoM heterodisulfide reductase iron-sulfur subunit C</fullName>
    </submittedName>
</protein>
<dbReference type="GO" id="GO:0051912">
    <property type="term" value="F:CoB--CoM heterodisulfide reductase activity"/>
    <property type="evidence" value="ECO:0007669"/>
    <property type="project" value="InterPro"/>
</dbReference>
<dbReference type="Pfam" id="PF13183">
    <property type="entry name" value="Fer4_8"/>
    <property type="match status" value="1"/>
</dbReference>
<dbReference type="PANTHER" id="PTHR43255">
    <property type="entry name" value="IRON-SULFUR-BINDING OXIDOREDUCTASE FADF-RELATED-RELATED"/>
    <property type="match status" value="1"/>
</dbReference>
<dbReference type="InterPro" id="IPR017680">
    <property type="entry name" value="CoB/CoM_hetero-S_Rdtase_csu"/>
</dbReference>
<dbReference type="Gene3D" id="1.10.1060.10">
    <property type="entry name" value="Alpha-helical ferredoxin"/>
    <property type="match status" value="1"/>
</dbReference>
<comment type="pathway">
    <text evidence="1">Cofactor metabolism; coenzyme M-coenzyme B heterodisulfide reduction; coenzyme B and coenzyme M from coenzyme M-coenzyme B heterodisulfide: step 1/1.</text>
</comment>
<dbReference type="UniPathway" id="UPA00647">
    <property type="reaction ID" value="UER00700"/>
</dbReference>
<name>D1Z2C0_METPS</name>
<dbReference type="OrthoDB" id="144910at2157"/>
<dbReference type="eggNOG" id="arCOG00964">
    <property type="taxonomic scope" value="Archaea"/>
</dbReference>
<keyword evidence="5" id="KW-0484">Methanogenesis</keyword>
<evidence type="ECO:0000256" key="5">
    <source>
        <dbReference type="ARBA" id="ARBA00022994"/>
    </source>
</evidence>
<dbReference type="InterPro" id="IPR017896">
    <property type="entry name" value="4Fe4S_Fe-S-bd"/>
</dbReference>
<evidence type="ECO:0000259" key="9">
    <source>
        <dbReference type="Pfam" id="PF13183"/>
    </source>
</evidence>
<keyword evidence="11" id="KW-1185">Reference proteome</keyword>
<keyword evidence="6" id="KW-0560">Oxidoreductase</keyword>
<dbReference type="AlphaFoldDB" id="D1Z2C0"/>
<dbReference type="PATRIC" id="fig|304371.9.peg.2836"/>
<dbReference type="GO" id="GO:0046872">
    <property type="term" value="F:metal ion binding"/>
    <property type="evidence" value="ECO:0007669"/>
    <property type="project" value="UniProtKB-KW"/>
</dbReference>
<dbReference type="GO" id="GO:0051539">
    <property type="term" value="F:4 iron, 4 sulfur cluster binding"/>
    <property type="evidence" value="ECO:0007669"/>
    <property type="project" value="UniProtKB-KW"/>
</dbReference>
<keyword evidence="4" id="KW-0479">Metal-binding</keyword>
<dbReference type="Proteomes" id="UP000001882">
    <property type="component" value="Chromosome"/>
</dbReference>
<proteinExistence type="inferred from homology"/>
<sequence>MALESQVLNLNKGLVNFTHEVEKGGGENISVCYQCGTCTAGCPMGRRNALRTRKIMRMTALGLKDELMKSDEIWYCSTCYTCTDRCPRHVKPTDVILALRNMATKNLMAPKNFLQNATFIYQTGHAVPINDATKKLRVKLGLSEVPPTTHAYPEYMPGVQKILEGTGLMALKAQYDAKEVKK</sequence>
<feature type="domain" description="4Fe-4S ferredoxin-type" evidence="9">
    <location>
        <begin position="30"/>
        <end position="90"/>
    </location>
</feature>
<evidence type="ECO:0000256" key="1">
    <source>
        <dbReference type="ARBA" id="ARBA00004808"/>
    </source>
</evidence>
<evidence type="ECO:0000313" key="11">
    <source>
        <dbReference type="Proteomes" id="UP000001882"/>
    </source>
</evidence>
<evidence type="ECO:0000313" key="10">
    <source>
        <dbReference type="EMBL" id="BAI62842.1"/>
    </source>
</evidence>
<dbReference type="InterPro" id="IPR017900">
    <property type="entry name" value="4Fe4S_Fe_S_CS"/>
</dbReference>
<dbReference type="InterPro" id="IPR051460">
    <property type="entry name" value="HdrC_iron-sulfur_subunit"/>
</dbReference>
<evidence type="ECO:0000256" key="3">
    <source>
        <dbReference type="ARBA" id="ARBA00022485"/>
    </source>
</evidence>
<accession>D1Z2C0</accession>
<evidence type="ECO:0000256" key="6">
    <source>
        <dbReference type="ARBA" id="ARBA00023002"/>
    </source>
</evidence>
<dbReference type="InterPro" id="IPR009051">
    <property type="entry name" value="Helical_ferredxn"/>
</dbReference>
<gene>
    <name evidence="10" type="primary">hdrC-3</name>
    <name evidence="10" type="ordered locus">MCP_2770</name>
</gene>
<keyword evidence="8" id="KW-0411">Iron-sulfur</keyword>
<comment type="similarity">
    <text evidence="2">Belongs to the HdrC family.</text>
</comment>
<keyword evidence="3" id="KW-0004">4Fe-4S</keyword>
<dbReference type="GeneID" id="8682883"/>
<evidence type="ECO:0000256" key="4">
    <source>
        <dbReference type="ARBA" id="ARBA00022723"/>
    </source>
</evidence>
<dbReference type="RefSeq" id="WP_012901512.1">
    <property type="nucleotide sequence ID" value="NC_013665.1"/>
</dbReference>
<reference evidence="10 11" key="2">
    <citation type="journal article" date="2008" name="Int. J. Syst. Evol. Microbiol.">
        <title>Methanocella paludicola gen. nov., sp. nov., a methane-producing archaeon, the first isolate of the lineage 'Rice Cluster I', and proposal of the new archaeal order Methanocellales ord. nov.</title>
        <authorList>
            <person name="Sakai S."/>
            <person name="Imachi H."/>
            <person name="Hanada S."/>
            <person name="Ohashi A."/>
            <person name="Harada H."/>
            <person name="Kamagata Y."/>
        </authorList>
    </citation>
    <scope>NUCLEOTIDE SEQUENCE [LARGE SCALE GENOMIC DNA]</scope>
    <source>
        <strain evidence="11">DSM 17711 / JCM 13418 / NBRC 101707 / SANAE</strain>
    </source>
</reference>
<dbReference type="KEGG" id="mpd:MCP_2770"/>
<dbReference type="FunCoup" id="D1Z2C0">
    <property type="interactions" value="55"/>
</dbReference>
<reference evidence="10 11" key="1">
    <citation type="journal article" date="2007" name="Appl. Environ. Microbiol.">
        <title>Isolation of key methanogens for global methane emission from rice paddy fields: a novel isolate affiliated with the clone cluster rice cluster I.</title>
        <authorList>
            <person name="Sakai S."/>
            <person name="Imachi H."/>
            <person name="Sekiguchi Y."/>
            <person name="Ohashi A."/>
            <person name="Harada H."/>
            <person name="Kamagata Y."/>
        </authorList>
    </citation>
    <scope>NUCLEOTIDE SEQUENCE [LARGE SCALE GENOMIC DNA]</scope>
    <source>
        <strain evidence="11">DSM 17711 / JCM 13418 / NBRC 101707 / SANAE</strain>
    </source>
</reference>
<reference evidence="11" key="3">
    <citation type="journal article" date="2011" name="PLoS ONE">
        <title>Genome sequence of a mesophilic hydrogenotrophic methanogen Methanocella paludicola, the first cultivated representative of the order Methanocellales.</title>
        <authorList>
            <person name="Sakai S."/>
            <person name="Takaki Y."/>
            <person name="Shimamura S."/>
            <person name="Sekine M."/>
            <person name="Tajima T."/>
            <person name="Kosugi H."/>
            <person name="Ichikawa N."/>
            <person name="Tasumi E."/>
            <person name="Hiraki A.T."/>
            <person name="Shimizu A."/>
            <person name="Kato Y."/>
            <person name="Nishiko R."/>
            <person name="Mori K."/>
            <person name="Fujita N."/>
            <person name="Imachi H."/>
            <person name="Takai K."/>
        </authorList>
    </citation>
    <scope>NUCLEOTIDE SEQUENCE [LARGE SCALE GENOMIC DNA]</scope>
    <source>
        <strain evidence="11">DSM 17711 / JCM 13418 / NBRC 101707 / SANAE</strain>
    </source>
</reference>
<organism evidence="10 11">
    <name type="scientific">Methanocella paludicola (strain DSM 17711 / JCM 13418 / NBRC 101707 / SANAE)</name>
    <dbReference type="NCBI Taxonomy" id="304371"/>
    <lineage>
        <taxon>Archaea</taxon>
        <taxon>Methanobacteriati</taxon>
        <taxon>Methanobacteriota</taxon>
        <taxon>Stenosarchaea group</taxon>
        <taxon>Methanomicrobia</taxon>
        <taxon>Methanocellales</taxon>
        <taxon>Methanocellaceae</taxon>
        <taxon>Methanocella</taxon>
    </lineage>
</organism>
<evidence type="ECO:0000256" key="7">
    <source>
        <dbReference type="ARBA" id="ARBA00023004"/>
    </source>
</evidence>
<evidence type="ECO:0000256" key="8">
    <source>
        <dbReference type="ARBA" id="ARBA00023014"/>
    </source>
</evidence>
<dbReference type="NCBIfam" id="TIGR03290">
    <property type="entry name" value="CoB_CoM_SS_C"/>
    <property type="match status" value="1"/>
</dbReference>
<dbReference type="EMBL" id="AP011532">
    <property type="protein sequence ID" value="BAI62842.1"/>
    <property type="molecule type" value="Genomic_DNA"/>
</dbReference>
<evidence type="ECO:0000256" key="2">
    <source>
        <dbReference type="ARBA" id="ARBA00007097"/>
    </source>
</evidence>
<keyword evidence="7" id="KW-0408">Iron</keyword>
<dbReference type="GO" id="GO:0015948">
    <property type="term" value="P:methanogenesis"/>
    <property type="evidence" value="ECO:0007669"/>
    <property type="project" value="UniProtKB-KW"/>
</dbReference>
<dbReference type="PROSITE" id="PS00198">
    <property type="entry name" value="4FE4S_FER_1"/>
    <property type="match status" value="1"/>
</dbReference>
<dbReference type="SUPFAM" id="SSF46548">
    <property type="entry name" value="alpha-helical ferredoxin"/>
    <property type="match status" value="1"/>
</dbReference>